<dbReference type="SMART" id="SM00952">
    <property type="entry name" value="RAP"/>
    <property type="match status" value="1"/>
</dbReference>
<reference evidence="5" key="1">
    <citation type="submission" date="2025-08" db="UniProtKB">
        <authorList>
            <consortium name="RefSeq"/>
        </authorList>
    </citation>
    <scope>IDENTIFICATION</scope>
    <source>
        <tissue evidence="5">Testes</tissue>
    </source>
</reference>
<dbReference type="PANTHER" id="PTHR21228:SF72">
    <property type="entry name" value="LD32258P"/>
    <property type="match status" value="1"/>
</dbReference>
<dbReference type="GeneID" id="100368235"/>
<sequence length="792" mass="90795">MSSKILLQRIYPLLLRRQRPVSFSYAMTPFHRSLYDVQPNGRDKTDTVPSLHVETIKTSSNGFYRAKNHIVVDPDPITAQILEADTEGRIFDVLTKHKFVLNNLQVFAAIDIIWELQKQKPDSSRNFSEINEHTVFQNLCVAIETNAAEFDDTSLIKVLYALLRLKVDPASSSVQQIVIEATRRIQQLDFADLSRFAVCLQEMSLRNSPIAGQLASRLQKDLNNIESVRQFSNLMYVLMGVCSADFQTKLVKKAMYLFESDSVYPHDIRRILQAVAYASICEASLLDKCASLIIENIDSFGLVDLCISHRCYSSLDYHHIGLKTAISNHFKQIYSTVVCPLTFSHIFDILAPDASTELKIHLEDIVLDKIPDMSFAALSNICRTLRKMNYRSVSILKMVCRYLKKRVTEADLEDLTWTARNLIILDFIDVEISKLFGNKLKEGLEKSIDPHFVSMIVHVLSNLDTDYPHQVILAKVKGAMSKFDVAELNRTSVAIKKILLDQTLLSAYQISYGDLRKDLNRQAIKQLDQVTSVKLQNAIMLAMTEEGIDASLLEETMEHYNKLLHKVSPKSAPECAIYLMRTRCRHKPLLDTIANIVVKQPNQLNYLNLNRILLPYAFLNYYPSNVESFLQACIEKCEAFMDQYHPNYLIKVAHDLAMLQQFPEKVINHIFGLDFLTKLDDILEGNPIILRMQWGSQKKVLPPGAERVAIEFLSSKSFCTNSQHPLGYIDMKRRHLEIMGYRYVAIPHFEWFSMKLSSSDDYREYLREKLFAQKDPDYLEGALVYKMLPALT</sequence>
<dbReference type="PROSITE" id="PS51286">
    <property type="entry name" value="RAP"/>
    <property type="match status" value="1"/>
</dbReference>
<dbReference type="InterPro" id="IPR050870">
    <property type="entry name" value="FAST_kinase"/>
</dbReference>
<dbReference type="Pfam" id="PF08373">
    <property type="entry name" value="RAP"/>
    <property type="match status" value="1"/>
</dbReference>
<keyword evidence="4" id="KW-1185">Reference proteome</keyword>
<name>A0ABM0GVK6_SACKO</name>
<dbReference type="PANTHER" id="PTHR21228">
    <property type="entry name" value="FAST LEU-RICH DOMAIN-CONTAINING"/>
    <property type="match status" value="1"/>
</dbReference>
<organism evidence="4 5">
    <name type="scientific">Saccoglossus kowalevskii</name>
    <name type="common">Acorn worm</name>
    <dbReference type="NCBI Taxonomy" id="10224"/>
    <lineage>
        <taxon>Eukaryota</taxon>
        <taxon>Metazoa</taxon>
        <taxon>Hemichordata</taxon>
        <taxon>Enteropneusta</taxon>
        <taxon>Harrimaniidae</taxon>
        <taxon>Saccoglossus</taxon>
    </lineage>
</organism>
<protein>
    <submittedName>
        <fullName evidence="5">FAST kinase domain-containing protein 1-like</fullName>
    </submittedName>
</protein>
<feature type="domain" description="RAP" evidence="3">
    <location>
        <begin position="708"/>
        <end position="768"/>
    </location>
</feature>
<evidence type="ECO:0000259" key="3">
    <source>
        <dbReference type="PROSITE" id="PS51286"/>
    </source>
</evidence>
<proteinExistence type="predicted"/>
<evidence type="ECO:0000313" key="5">
    <source>
        <dbReference type="RefSeq" id="XP_002738268.2"/>
    </source>
</evidence>
<dbReference type="Proteomes" id="UP000694865">
    <property type="component" value="Unplaced"/>
</dbReference>
<dbReference type="Pfam" id="PF06743">
    <property type="entry name" value="FAST_1"/>
    <property type="match status" value="1"/>
</dbReference>
<comment type="subcellular location">
    <subcellularLocation>
        <location evidence="1">Mitochondrion</location>
    </subcellularLocation>
</comment>
<evidence type="ECO:0000256" key="2">
    <source>
        <dbReference type="ARBA" id="ARBA00023128"/>
    </source>
</evidence>
<keyword evidence="2" id="KW-0496">Mitochondrion</keyword>
<evidence type="ECO:0000256" key="1">
    <source>
        <dbReference type="ARBA" id="ARBA00004173"/>
    </source>
</evidence>
<dbReference type="RefSeq" id="XP_002738268.2">
    <property type="nucleotide sequence ID" value="XM_002738222.2"/>
</dbReference>
<accession>A0ABM0GVK6</accession>
<gene>
    <name evidence="5" type="primary">LOC100368235</name>
</gene>
<dbReference type="InterPro" id="IPR010622">
    <property type="entry name" value="FAST_Leu-rich"/>
</dbReference>
<dbReference type="InterPro" id="IPR013584">
    <property type="entry name" value="RAP"/>
</dbReference>
<evidence type="ECO:0000313" key="4">
    <source>
        <dbReference type="Proteomes" id="UP000694865"/>
    </source>
</evidence>